<dbReference type="InterPro" id="IPR006016">
    <property type="entry name" value="UspA"/>
</dbReference>
<comment type="caution">
    <text evidence="3">The sequence shown here is derived from an EMBL/GenBank/DDBJ whole genome shotgun (WGS) entry which is preliminary data.</text>
</comment>
<reference evidence="4" key="1">
    <citation type="journal article" date="2019" name="Int. J. Syst. Evol. Microbiol.">
        <title>The Global Catalogue of Microorganisms (GCM) 10K type strain sequencing project: providing services to taxonomists for standard genome sequencing and annotation.</title>
        <authorList>
            <consortium name="The Broad Institute Genomics Platform"/>
            <consortium name="The Broad Institute Genome Sequencing Center for Infectious Disease"/>
            <person name="Wu L."/>
            <person name="Ma J."/>
        </authorList>
    </citation>
    <scope>NUCLEOTIDE SEQUENCE [LARGE SCALE GENOMIC DNA]</scope>
    <source>
        <strain evidence="4">CGMCC 4.7106</strain>
    </source>
</reference>
<feature type="domain" description="UspA" evidence="2">
    <location>
        <begin position="120"/>
        <end position="255"/>
    </location>
</feature>
<evidence type="ECO:0000313" key="3">
    <source>
        <dbReference type="EMBL" id="MFC5821737.1"/>
    </source>
</evidence>
<dbReference type="SUPFAM" id="SSF52402">
    <property type="entry name" value="Adenine nucleotide alpha hydrolases-like"/>
    <property type="match status" value="2"/>
</dbReference>
<comment type="similarity">
    <text evidence="1">Belongs to the universal stress protein A family.</text>
</comment>
<dbReference type="Pfam" id="PF00582">
    <property type="entry name" value="Usp"/>
    <property type="match status" value="2"/>
</dbReference>
<dbReference type="InterPro" id="IPR006015">
    <property type="entry name" value="Universal_stress_UspA"/>
</dbReference>
<dbReference type="EMBL" id="JBHSNW010000038">
    <property type="protein sequence ID" value="MFC5821737.1"/>
    <property type="molecule type" value="Genomic_DNA"/>
</dbReference>
<dbReference type="PANTHER" id="PTHR46268">
    <property type="entry name" value="STRESS RESPONSE PROTEIN NHAX"/>
    <property type="match status" value="1"/>
</dbReference>
<sequence length="261" mass="27080">MQWAAADARRRGLGLRIVHVCEHGGFGDEGTKYCSGTLAAAADRARASSPDLEVSTGMLAGNVIDALIGESRSADSVVLGSRGLGGFTRLLLGSVGRGVAGHADGPVVIVRGSSRPAHGRVVVGDDGSDCSAVAVTYAVEQARARQVPVHVLYSWQMPIAPPYAAGYNALLESACEEELRAAARRVEAWRAQHPDCEIVGEQRTGHPSEALIEAGQTADLVVVGSRGLGGFASAVLGSVSHALLYHAVCPTAVVRPRKRSA</sequence>
<keyword evidence="4" id="KW-1185">Reference proteome</keyword>
<protein>
    <submittedName>
        <fullName evidence="3">Universal stress protein</fullName>
    </submittedName>
</protein>
<feature type="domain" description="UspA" evidence="2">
    <location>
        <begin position="2"/>
        <end position="111"/>
    </location>
</feature>
<dbReference type="Gene3D" id="3.40.50.620">
    <property type="entry name" value="HUPs"/>
    <property type="match status" value="2"/>
</dbReference>
<name>A0ABW1C916_9ACTN</name>
<proteinExistence type="inferred from homology"/>
<dbReference type="PANTHER" id="PTHR46268:SF6">
    <property type="entry name" value="UNIVERSAL STRESS PROTEIN UP12"/>
    <property type="match status" value="1"/>
</dbReference>
<accession>A0ABW1C916</accession>
<gene>
    <name evidence="3" type="ORF">ACFPUY_42195</name>
</gene>
<dbReference type="InterPro" id="IPR014729">
    <property type="entry name" value="Rossmann-like_a/b/a_fold"/>
</dbReference>
<evidence type="ECO:0000256" key="1">
    <source>
        <dbReference type="ARBA" id="ARBA00008791"/>
    </source>
</evidence>
<evidence type="ECO:0000313" key="4">
    <source>
        <dbReference type="Proteomes" id="UP001596096"/>
    </source>
</evidence>
<dbReference type="PRINTS" id="PR01438">
    <property type="entry name" value="UNVRSLSTRESS"/>
</dbReference>
<dbReference type="Proteomes" id="UP001596096">
    <property type="component" value="Unassembled WGS sequence"/>
</dbReference>
<evidence type="ECO:0000259" key="2">
    <source>
        <dbReference type="Pfam" id="PF00582"/>
    </source>
</evidence>
<dbReference type="RefSeq" id="WP_246641315.1">
    <property type="nucleotide sequence ID" value="NZ_JAHKRN010000079.1"/>
</dbReference>
<organism evidence="3 4">
    <name type="scientific">Nonomuraea harbinensis</name>
    <dbReference type="NCBI Taxonomy" id="1286938"/>
    <lineage>
        <taxon>Bacteria</taxon>
        <taxon>Bacillati</taxon>
        <taxon>Actinomycetota</taxon>
        <taxon>Actinomycetes</taxon>
        <taxon>Streptosporangiales</taxon>
        <taxon>Streptosporangiaceae</taxon>
        <taxon>Nonomuraea</taxon>
    </lineage>
</organism>